<evidence type="ECO:0000256" key="5">
    <source>
        <dbReference type="SAM" id="MobiDB-lite"/>
    </source>
</evidence>
<protein>
    <submittedName>
        <fullName evidence="7">1,4-alpha-glucan branching protein</fullName>
    </submittedName>
</protein>
<dbReference type="AlphaFoldDB" id="A0A7K3W1Q9"/>
<feature type="region of interest" description="Disordered" evidence="5">
    <location>
        <begin position="123"/>
        <end position="173"/>
    </location>
</feature>
<evidence type="ECO:0000259" key="6">
    <source>
        <dbReference type="Pfam" id="PF18085"/>
    </source>
</evidence>
<dbReference type="EMBL" id="JAAGWF010000012">
    <property type="protein sequence ID" value="NEK58829.1"/>
    <property type="molecule type" value="Genomic_DNA"/>
</dbReference>
<dbReference type="InterPro" id="IPR040999">
    <property type="entry name" value="Mak_N_cap"/>
</dbReference>
<dbReference type="Pfam" id="PF18085">
    <property type="entry name" value="Mak_N_cap"/>
    <property type="match status" value="1"/>
</dbReference>
<evidence type="ECO:0000256" key="1">
    <source>
        <dbReference type="ARBA" id="ARBA00022679"/>
    </source>
</evidence>
<keyword evidence="8" id="KW-1185">Reference proteome</keyword>
<sequence length="220" mass="23102">MATIHRTTMTPTKLELLAGWLPRQPWYRGTGRLPALTRVGGFRLDDPAGEVGIECIVVSDGTDGGATTYFVPLAYRGAPAAGAADGLVGTSEHGVLGTRWIYDAAHDPVAVAQLLALIGGRAEAQHQDESDTPDPSVGRHSAASERLVGGSPLRVEHTADGRTTIAVEPADGAPADRPRFLDLLRRPVPGAEHDPADGCVEIGWVRPDGGTARGRVAVLR</sequence>
<organism evidence="7 8">
    <name type="scientific">Geodermatophilus sabuli</name>
    <dbReference type="NCBI Taxonomy" id="1564158"/>
    <lineage>
        <taxon>Bacteria</taxon>
        <taxon>Bacillati</taxon>
        <taxon>Actinomycetota</taxon>
        <taxon>Actinomycetes</taxon>
        <taxon>Geodermatophilales</taxon>
        <taxon>Geodermatophilaceae</taxon>
        <taxon>Geodermatophilus</taxon>
    </lineage>
</organism>
<name>A0A7K3W1Q9_9ACTN</name>
<keyword evidence="2" id="KW-0547">Nucleotide-binding</keyword>
<gene>
    <name evidence="7" type="ORF">GCU56_13225</name>
</gene>
<proteinExistence type="predicted"/>
<keyword evidence="3" id="KW-0418">Kinase</keyword>
<dbReference type="Proteomes" id="UP000470246">
    <property type="component" value="Unassembled WGS sequence"/>
</dbReference>
<evidence type="ECO:0000313" key="8">
    <source>
        <dbReference type="Proteomes" id="UP000470246"/>
    </source>
</evidence>
<dbReference type="GO" id="GO:0016301">
    <property type="term" value="F:kinase activity"/>
    <property type="evidence" value="ECO:0007669"/>
    <property type="project" value="UniProtKB-KW"/>
</dbReference>
<keyword evidence="1" id="KW-0808">Transferase</keyword>
<accession>A0A7K3W1Q9</accession>
<comment type="caution">
    <text evidence="7">The sequence shown here is derived from an EMBL/GenBank/DDBJ whole genome shotgun (WGS) entry which is preliminary data.</text>
</comment>
<evidence type="ECO:0000256" key="2">
    <source>
        <dbReference type="ARBA" id="ARBA00022741"/>
    </source>
</evidence>
<evidence type="ECO:0000256" key="3">
    <source>
        <dbReference type="ARBA" id="ARBA00022777"/>
    </source>
</evidence>
<evidence type="ECO:0000256" key="4">
    <source>
        <dbReference type="ARBA" id="ARBA00022840"/>
    </source>
</evidence>
<feature type="domain" description="Maltokinase N-terminal cap" evidence="6">
    <location>
        <begin position="20"/>
        <end position="107"/>
    </location>
</feature>
<dbReference type="RefSeq" id="WP_163482195.1">
    <property type="nucleotide sequence ID" value="NZ_JAAGWF010000012.1"/>
</dbReference>
<dbReference type="GO" id="GO:0005524">
    <property type="term" value="F:ATP binding"/>
    <property type="evidence" value="ECO:0007669"/>
    <property type="project" value="UniProtKB-KW"/>
</dbReference>
<evidence type="ECO:0000313" key="7">
    <source>
        <dbReference type="EMBL" id="NEK58829.1"/>
    </source>
</evidence>
<keyword evidence="4" id="KW-0067">ATP-binding</keyword>
<reference evidence="7 8" key="1">
    <citation type="submission" date="2020-02" db="EMBL/GenBank/DDBJ databases">
        <title>Geodermatophilus sabuli CPCC 205279 I12A-02694.</title>
        <authorList>
            <person name="Jiang Z."/>
        </authorList>
    </citation>
    <scope>NUCLEOTIDE SEQUENCE [LARGE SCALE GENOMIC DNA]</scope>
    <source>
        <strain evidence="7 8">I12A-02694</strain>
    </source>
</reference>